<dbReference type="EMBL" id="KI546092">
    <property type="protein sequence ID" value="EST45553.1"/>
    <property type="molecule type" value="Genomic_DNA"/>
</dbReference>
<dbReference type="AlphaFoldDB" id="V6LMV6"/>
<evidence type="ECO:0000313" key="1">
    <source>
        <dbReference type="EMBL" id="EST45553.1"/>
    </source>
</evidence>
<name>V6LMV6_9EUKA</name>
<reference evidence="1" key="1">
    <citation type="journal article" date="2014" name="PLoS Genet.">
        <title>The Genome of Spironucleus salmonicida Highlights a Fish Pathogen Adapted to Fluctuating Environments.</title>
        <authorList>
            <person name="Xu F."/>
            <person name="Jerlstrom-Hultqvist J."/>
            <person name="Einarsson E."/>
            <person name="Astvaldsson A."/>
            <person name="Svard S.G."/>
            <person name="Andersson J.O."/>
        </authorList>
    </citation>
    <scope>NUCLEOTIDE SEQUENCE</scope>
</reference>
<accession>V6LMV6</accession>
<protein>
    <submittedName>
        <fullName evidence="1">Uncharacterized protein</fullName>
    </submittedName>
</protein>
<organism evidence="1">
    <name type="scientific">Spironucleus salmonicida</name>
    <dbReference type="NCBI Taxonomy" id="348837"/>
    <lineage>
        <taxon>Eukaryota</taxon>
        <taxon>Metamonada</taxon>
        <taxon>Diplomonadida</taxon>
        <taxon>Hexamitidae</taxon>
        <taxon>Hexamitinae</taxon>
        <taxon>Spironucleus</taxon>
    </lineage>
</organism>
<gene>
    <name evidence="1" type="ORF">SS50377_14518</name>
</gene>
<sequence length="85" mass="10127">MRLPLIVQDEAREFLKYYYSLRSISKPKLLAQSLYEYSLLHPEVFELVSFKSQYNAERIKKWCYVNSNLKLLIEGDTDETNKTSE</sequence>
<proteinExistence type="predicted"/>